<accession>A0A5C3KUK8</accession>
<proteinExistence type="predicted"/>
<feature type="region of interest" description="Disordered" evidence="1">
    <location>
        <begin position="343"/>
        <end position="384"/>
    </location>
</feature>
<name>A0A5C3KUK8_COPMA</name>
<feature type="compositionally biased region" description="Low complexity" evidence="1">
    <location>
        <begin position="515"/>
        <end position="525"/>
    </location>
</feature>
<reference evidence="2 3" key="1">
    <citation type="journal article" date="2019" name="Nat. Ecol. Evol.">
        <title>Megaphylogeny resolves global patterns of mushroom evolution.</title>
        <authorList>
            <person name="Varga T."/>
            <person name="Krizsan K."/>
            <person name="Foldi C."/>
            <person name="Dima B."/>
            <person name="Sanchez-Garcia M."/>
            <person name="Sanchez-Ramirez S."/>
            <person name="Szollosi G.J."/>
            <person name="Szarkandi J.G."/>
            <person name="Papp V."/>
            <person name="Albert L."/>
            <person name="Andreopoulos W."/>
            <person name="Angelini C."/>
            <person name="Antonin V."/>
            <person name="Barry K.W."/>
            <person name="Bougher N.L."/>
            <person name="Buchanan P."/>
            <person name="Buyck B."/>
            <person name="Bense V."/>
            <person name="Catcheside P."/>
            <person name="Chovatia M."/>
            <person name="Cooper J."/>
            <person name="Damon W."/>
            <person name="Desjardin D."/>
            <person name="Finy P."/>
            <person name="Geml J."/>
            <person name="Haridas S."/>
            <person name="Hughes K."/>
            <person name="Justo A."/>
            <person name="Karasinski D."/>
            <person name="Kautmanova I."/>
            <person name="Kiss B."/>
            <person name="Kocsube S."/>
            <person name="Kotiranta H."/>
            <person name="LaButti K.M."/>
            <person name="Lechner B.E."/>
            <person name="Liimatainen K."/>
            <person name="Lipzen A."/>
            <person name="Lukacs Z."/>
            <person name="Mihaltcheva S."/>
            <person name="Morgado L.N."/>
            <person name="Niskanen T."/>
            <person name="Noordeloos M.E."/>
            <person name="Ohm R.A."/>
            <person name="Ortiz-Santana B."/>
            <person name="Ovrebo C."/>
            <person name="Racz N."/>
            <person name="Riley R."/>
            <person name="Savchenko A."/>
            <person name="Shiryaev A."/>
            <person name="Soop K."/>
            <person name="Spirin V."/>
            <person name="Szebenyi C."/>
            <person name="Tomsovsky M."/>
            <person name="Tulloss R.E."/>
            <person name="Uehling J."/>
            <person name="Grigoriev I.V."/>
            <person name="Vagvolgyi C."/>
            <person name="Papp T."/>
            <person name="Martin F.M."/>
            <person name="Miettinen O."/>
            <person name="Hibbett D.S."/>
            <person name="Nagy L.G."/>
        </authorList>
    </citation>
    <scope>NUCLEOTIDE SEQUENCE [LARGE SCALE GENOMIC DNA]</scope>
    <source>
        <strain evidence="2 3">CBS 121175</strain>
    </source>
</reference>
<dbReference type="AlphaFoldDB" id="A0A5C3KUK8"/>
<evidence type="ECO:0000256" key="1">
    <source>
        <dbReference type="SAM" id="MobiDB-lite"/>
    </source>
</evidence>
<organism evidence="2 3">
    <name type="scientific">Coprinopsis marcescibilis</name>
    <name type="common">Agaric fungus</name>
    <name type="synonym">Psathyrella marcescibilis</name>
    <dbReference type="NCBI Taxonomy" id="230819"/>
    <lineage>
        <taxon>Eukaryota</taxon>
        <taxon>Fungi</taxon>
        <taxon>Dikarya</taxon>
        <taxon>Basidiomycota</taxon>
        <taxon>Agaricomycotina</taxon>
        <taxon>Agaricomycetes</taxon>
        <taxon>Agaricomycetidae</taxon>
        <taxon>Agaricales</taxon>
        <taxon>Agaricineae</taxon>
        <taxon>Psathyrellaceae</taxon>
        <taxon>Coprinopsis</taxon>
    </lineage>
</organism>
<dbReference type="EMBL" id="ML210202">
    <property type="protein sequence ID" value="TFK24329.1"/>
    <property type="molecule type" value="Genomic_DNA"/>
</dbReference>
<protein>
    <submittedName>
        <fullName evidence="2">Uncharacterized protein</fullName>
    </submittedName>
</protein>
<sequence length="689" mass="75046">MQRTSSPPLSGMVVGHYVPVHARLHPQPELRLDIIPGHIMLVDDNSLRATSPASFASTRSTLSWQLQPRPQKRKKKATERLAVFVDQLSAHPTVPIHRPGSELSSCYTPTFSERSSQISGSYLSRMDSIVSDRTEVRSMASSSDSGSKLRVVGRGGVGSRPRTITGVSLEIHTRTLDIIPEPSITSRKTMPVLKPKSQKPKEPEIRIIGRGGLGAKRRVKPTKDDANLARAKSMDADLRKSAQSEPPVKGYRIAGRGGSGSKPRPLKLVEDKKGKGKEKEKEREESGPNALGRAFTWGRKRPQKENAPPSDITPQVVPVKDDPAVTYEDLEIELSSSPIFPTFTDPNAAAAPPAPLGNYELEDLDETPPSSPVRKNAGSLSKLARTMGDLPPGFIYEKLMSEQLQKQHHPLPQPRPTVLKISTEPTAKPMGPRALAPAPRRGPSPLNRANTASSSASKSTISDDVHRFNMSDDLSDSWGRDSSSWKSEMSNPSPIVFHPPTPIASTSKVPHPLASSSSSSSSGSSFLLYSTAPTESDDDGRDQIIIESVSSLPGSWTPVEDATTPTHTRALQTPIHSFTESAGLGRNALEMHQHYFSKYNAQIQSLSSRTRDITAVTMMDDSSSRPETPRAVAGSSFRGRDRPKSFAYRDSLDDDSVGSSSSTNDPTTHVWSGEWNNKMEDVIHALRML</sequence>
<feature type="region of interest" description="Disordered" evidence="1">
    <location>
        <begin position="138"/>
        <end position="157"/>
    </location>
</feature>
<gene>
    <name evidence="2" type="ORF">FA15DRAFT_669670</name>
</gene>
<feature type="compositionally biased region" description="Polar residues" evidence="1">
    <location>
        <begin position="480"/>
        <end position="493"/>
    </location>
</feature>
<dbReference type="OrthoDB" id="3071640at2759"/>
<feature type="region of interest" description="Disordered" evidence="1">
    <location>
        <begin position="619"/>
        <end position="670"/>
    </location>
</feature>
<feature type="compositionally biased region" description="Basic and acidic residues" evidence="1">
    <location>
        <begin position="221"/>
        <end position="242"/>
    </location>
</feature>
<feature type="region of interest" description="Disordered" evidence="1">
    <location>
        <begin position="404"/>
        <end position="541"/>
    </location>
</feature>
<dbReference type="Proteomes" id="UP000307440">
    <property type="component" value="Unassembled WGS sequence"/>
</dbReference>
<feature type="compositionally biased region" description="Basic and acidic residues" evidence="1">
    <location>
        <begin position="267"/>
        <end position="286"/>
    </location>
</feature>
<keyword evidence="3" id="KW-1185">Reference proteome</keyword>
<feature type="region of interest" description="Disordered" evidence="1">
    <location>
        <begin position="211"/>
        <end position="319"/>
    </location>
</feature>
<evidence type="ECO:0000313" key="2">
    <source>
        <dbReference type="EMBL" id="TFK24329.1"/>
    </source>
</evidence>
<feature type="compositionally biased region" description="Low complexity" evidence="1">
    <location>
        <begin position="429"/>
        <end position="460"/>
    </location>
</feature>
<feature type="compositionally biased region" description="Basic and acidic residues" evidence="1">
    <location>
        <begin position="461"/>
        <end position="470"/>
    </location>
</feature>
<evidence type="ECO:0000313" key="3">
    <source>
        <dbReference type="Proteomes" id="UP000307440"/>
    </source>
</evidence>